<sequence>MVRLFVPEGEGQHAVTRKLPTVLPAEPSLIASPWRSSVAAAGLTGFLALVGHSRPGTFLRSAAFFSTVDLSWTAASLYGQRELNRGIFKMEGIEPTPGKLWERTDKWSPEDITLGGGGLGIFLALNPRALPGATGISRFLGAATVGCALGFKVGQAYLFQVPPQLVGLIGQSDAAVRDRMCEKLLENNEAKNSLSRIGKLALAYHTSPYLRIFGRILDIGGGRGGAGGMTGLGRPQPHGMPLQQSPHGQDSLAVLKQEMDRYTVIQVEFKEGQLAGPDIEAGYRAYKDRLSSRDASSIQDWLERVQDLKKRTGAEIEFVWKHLAESEHEFYSRVEEDRERDILCRELQLLNNMAADLVTRYAILGYHEADARKQLQQLKQLDAPITPYVMSQLPVEDFQESRVSPHIVTEQVRTNWTRQKELLSHLENSLSHWDTMKPEPGTPNAEHYNHLKENMEALRKNVEATERLLRWFEDRVIQADAQVEK</sequence>
<name>A0A364NF96_STELY</name>
<evidence type="ECO:0000256" key="1">
    <source>
        <dbReference type="SAM" id="Coils"/>
    </source>
</evidence>
<dbReference type="AlphaFoldDB" id="A0A364NF96"/>
<proteinExistence type="predicted"/>
<feature type="coiled-coil region" evidence="1">
    <location>
        <begin position="448"/>
        <end position="475"/>
    </location>
</feature>
<comment type="caution">
    <text evidence="2">The sequence shown here is derived from an EMBL/GenBank/DDBJ whole genome shotgun (WGS) entry which is preliminary data.</text>
</comment>
<evidence type="ECO:0000313" key="3">
    <source>
        <dbReference type="Proteomes" id="UP000249619"/>
    </source>
</evidence>
<gene>
    <name evidence="2" type="ORF">DDE83_000797</name>
</gene>
<evidence type="ECO:0000313" key="2">
    <source>
        <dbReference type="EMBL" id="RAR15781.1"/>
    </source>
</evidence>
<keyword evidence="3" id="KW-1185">Reference proteome</keyword>
<dbReference type="Proteomes" id="UP000249619">
    <property type="component" value="Unassembled WGS sequence"/>
</dbReference>
<organism evidence="2 3">
    <name type="scientific">Stemphylium lycopersici</name>
    <name type="common">Tomato gray leaf spot disease fungus</name>
    <name type="synonym">Thyrospora lycopersici</name>
    <dbReference type="NCBI Taxonomy" id="183478"/>
    <lineage>
        <taxon>Eukaryota</taxon>
        <taxon>Fungi</taxon>
        <taxon>Dikarya</taxon>
        <taxon>Ascomycota</taxon>
        <taxon>Pezizomycotina</taxon>
        <taxon>Dothideomycetes</taxon>
        <taxon>Pleosporomycetidae</taxon>
        <taxon>Pleosporales</taxon>
        <taxon>Pleosporineae</taxon>
        <taxon>Pleosporaceae</taxon>
        <taxon>Stemphylium</taxon>
    </lineage>
</organism>
<dbReference type="EMBL" id="QGDH01000008">
    <property type="protein sequence ID" value="RAR15781.1"/>
    <property type="molecule type" value="Genomic_DNA"/>
</dbReference>
<accession>A0A364NF96</accession>
<keyword evidence="1" id="KW-0175">Coiled coil</keyword>
<reference evidence="3" key="1">
    <citation type="submission" date="2018-05" db="EMBL/GenBank/DDBJ databases">
        <title>Draft genome sequence of Stemphylium lycopersici strain CIDEFI 213.</title>
        <authorList>
            <person name="Medina R."/>
            <person name="Franco M.E.E."/>
            <person name="Lucentini C.G."/>
            <person name="Saparrat M.C.N."/>
            <person name="Balatti P.A."/>
        </authorList>
    </citation>
    <scope>NUCLEOTIDE SEQUENCE [LARGE SCALE GENOMIC DNA]</scope>
    <source>
        <strain evidence="3">CIDEFI 213</strain>
    </source>
</reference>
<protein>
    <submittedName>
        <fullName evidence="2">Uncharacterized protein</fullName>
    </submittedName>
</protein>